<evidence type="ECO:0000313" key="3">
    <source>
        <dbReference type="EMBL" id="CAG8977429.1"/>
    </source>
</evidence>
<keyword evidence="2" id="KW-0812">Transmembrane</keyword>
<feature type="compositionally biased region" description="Low complexity" evidence="1">
    <location>
        <begin position="46"/>
        <end position="58"/>
    </location>
</feature>
<reference evidence="3" key="1">
    <citation type="submission" date="2021-07" db="EMBL/GenBank/DDBJ databases">
        <authorList>
            <person name="Durling M."/>
        </authorList>
    </citation>
    <scope>NUCLEOTIDE SEQUENCE</scope>
</reference>
<protein>
    <submittedName>
        <fullName evidence="3">Uncharacterized protein</fullName>
    </submittedName>
</protein>
<name>A0A9N9Q6Y7_9HELO</name>
<sequence>MSSTSTPAKALGSRAISHLRTPPPLHIPKMPSNYLPPQQIYPRKQSSQSNSSFSTSSSYKNPSHAYTHQALHPTGSFPPPQTEYMRMLLALDAIPTTHNILAGLSTWLLLAGFIIFPGTFNTLSKSQLSGTTETIINTAQHIPLLVIASITSGLGLLGLHAWCDE</sequence>
<evidence type="ECO:0000256" key="1">
    <source>
        <dbReference type="SAM" id="MobiDB-lite"/>
    </source>
</evidence>
<proteinExistence type="predicted"/>
<comment type="caution">
    <text evidence="3">The sequence shown here is derived from an EMBL/GenBank/DDBJ whole genome shotgun (WGS) entry which is preliminary data.</text>
</comment>
<dbReference type="EMBL" id="CAJVRM010000218">
    <property type="protein sequence ID" value="CAG8977429.1"/>
    <property type="molecule type" value="Genomic_DNA"/>
</dbReference>
<feature type="transmembrane region" description="Helical" evidence="2">
    <location>
        <begin position="141"/>
        <end position="162"/>
    </location>
</feature>
<feature type="transmembrane region" description="Helical" evidence="2">
    <location>
        <begin position="100"/>
        <end position="120"/>
    </location>
</feature>
<evidence type="ECO:0000256" key="2">
    <source>
        <dbReference type="SAM" id="Phobius"/>
    </source>
</evidence>
<feature type="region of interest" description="Disordered" evidence="1">
    <location>
        <begin position="1"/>
        <end position="77"/>
    </location>
</feature>
<dbReference type="OrthoDB" id="3254104at2759"/>
<gene>
    <name evidence="3" type="ORF">HYALB_00007761</name>
</gene>
<organism evidence="3 4">
    <name type="scientific">Hymenoscyphus albidus</name>
    <dbReference type="NCBI Taxonomy" id="595503"/>
    <lineage>
        <taxon>Eukaryota</taxon>
        <taxon>Fungi</taxon>
        <taxon>Dikarya</taxon>
        <taxon>Ascomycota</taxon>
        <taxon>Pezizomycotina</taxon>
        <taxon>Leotiomycetes</taxon>
        <taxon>Helotiales</taxon>
        <taxon>Helotiaceae</taxon>
        <taxon>Hymenoscyphus</taxon>
    </lineage>
</organism>
<keyword evidence="4" id="KW-1185">Reference proteome</keyword>
<dbReference type="AlphaFoldDB" id="A0A9N9Q6Y7"/>
<keyword evidence="2" id="KW-0472">Membrane</keyword>
<keyword evidence="2" id="KW-1133">Transmembrane helix</keyword>
<evidence type="ECO:0000313" key="4">
    <source>
        <dbReference type="Proteomes" id="UP000701801"/>
    </source>
</evidence>
<dbReference type="Proteomes" id="UP000701801">
    <property type="component" value="Unassembled WGS sequence"/>
</dbReference>
<accession>A0A9N9Q6Y7</accession>